<feature type="non-terminal residue" evidence="1">
    <location>
        <position position="1"/>
    </location>
</feature>
<evidence type="ECO:0000313" key="2">
    <source>
        <dbReference type="Proteomes" id="UP000236842"/>
    </source>
</evidence>
<name>A0A2H9N4X5_9BACT</name>
<gene>
    <name evidence="1" type="ORF">COZ64_01405</name>
</gene>
<dbReference type="EMBL" id="PFIJ01000026">
    <property type="protein sequence ID" value="PIX28956.1"/>
    <property type="molecule type" value="Genomic_DNA"/>
</dbReference>
<organism evidence="1 2">
    <name type="scientific">Candidatus Brennerbacteria bacterium CG_4_8_14_3_um_filter_43_14</name>
    <dbReference type="NCBI Taxonomy" id="1974521"/>
    <lineage>
        <taxon>Bacteria</taxon>
        <taxon>Candidatus Brenneribacteriota</taxon>
    </lineage>
</organism>
<dbReference type="AlphaFoldDB" id="A0A2H9N4X5"/>
<accession>A0A2H9N4X5</accession>
<protein>
    <submittedName>
        <fullName evidence="1">Uncharacterized protein</fullName>
    </submittedName>
</protein>
<dbReference type="Proteomes" id="UP000236842">
    <property type="component" value="Unassembled WGS sequence"/>
</dbReference>
<sequence length="79" mass="8370">PGIHGSLNLGEPDFWICDVCGARNYNVSPAIGCKLCGGKKVDGHRPNPQAPGEPGVVGSVHHPPFPFGWLRIGQPHPKP</sequence>
<proteinExistence type="predicted"/>
<reference evidence="2" key="1">
    <citation type="submission" date="2017-09" db="EMBL/GenBank/DDBJ databases">
        <title>Depth-based differentiation of microbial function through sediment-hosted aquifers and enrichment of novel symbionts in the deep terrestrial subsurface.</title>
        <authorList>
            <person name="Probst A.J."/>
            <person name="Ladd B."/>
            <person name="Jarett J.K."/>
            <person name="Geller-Mcgrath D.E."/>
            <person name="Sieber C.M.K."/>
            <person name="Emerson J.B."/>
            <person name="Anantharaman K."/>
            <person name="Thomas B.C."/>
            <person name="Malmstrom R."/>
            <person name="Stieglmeier M."/>
            <person name="Klingl A."/>
            <person name="Woyke T."/>
            <person name="Ryan C.M."/>
            <person name="Banfield J.F."/>
        </authorList>
    </citation>
    <scope>NUCLEOTIDE SEQUENCE [LARGE SCALE GENOMIC DNA]</scope>
</reference>
<comment type="caution">
    <text evidence="1">The sequence shown here is derived from an EMBL/GenBank/DDBJ whole genome shotgun (WGS) entry which is preliminary data.</text>
</comment>
<evidence type="ECO:0000313" key="1">
    <source>
        <dbReference type="EMBL" id="PIX28956.1"/>
    </source>
</evidence>